<sequence>MPLGDRVSPAAREFLVTCGADVPFARTARLLEMAGGAAVSATTVMNSPRRAGEAVAEMERSAARDLYRDGAPPEADSVAEEVLVEADGTYVRMRDGSTAEVKAVVAYAGKEREGGRARRVAPVRLGCVGEAPGDFWGQAVAQAGRRFDLARVRRVHLGTDGEAQYVNGISRLRFPDAAGHIDPFHVARAVASCAVDRASGGAALADAVRSLGPEACADLIDDMLEDGTAREGAEAVAACLRRHAAEIGGGPSMGTMEAEQQHMYKARMGSFPCAWSAAGADAMARVRSWVYSGFALPKRAREGSRSRRRAARRDERLAGFVAPRPGTRLKSEGKGWEYPVSASLAGMGSDVRFRSS</sequence>
<comment type="caution">
    <text evidence="3">The sequence shown here is derived from an EMBL/GenBank/DDBJ whole genome shotgun (WGS) entry which is preliminary data.</text>
</comment>
<gene>
    <name evidence="3" type="ORF">K8U72_03590</name>
</gene>
<reference evidence="3" key="1">
    <citation type="journal article" date="2021" name="PeerJ">
        <title>Extensive microbial diversity within the chicken gut microbiome revealed by metagenomics and culture.</title>
        <authorList>
            <person name="Gilroy R."/>
            <person name="Ravi A."/>
            <person name="Getino M."/>
            <person name="Pursley I."/>
            <person name="Horton D.L."/>
            <person name="Alikhan N.F."/>
            <person name="Baker D."/>
            <person name="Gharbi K."/>
            <person name="Hall N."/>
            <person name="Watson M."/>
            <person name="Adriaenssens E.M."/>
            <person name="Foster-Nyarko E."/>
            <person name="Jarju S."/>
            <person name="Secka A."/>
            <person name="Antonio M."/>
            <person name="Oren A."/>
            <person name="Chaudhuri R.R."/>
            <person name="La Ragione R."/>
            <person name="Hildebrand F."/>
            <person name="Pallen M.J."/>
        </authorList>
    </citation>
    <scope>NUCLEOTIDE SEQUENCE</scope>
    <source>
        <strain evidence="3">CHK124-7917</strain>
    </source>
</reference>
<dbReference type="AlphaFoldDB" id="A0A921GDN4"/>
<accession>A0A921GDN4</accession>
<reference evidence="3" key="2">
    <citation type="submission" date="2021-09" db="EMBL/GenBank/DDBJ databases">
        <authorList>
            <person name="Gilroy R."/>
        </authorList>
    </citation>
    <scope>NUCLEOTIDE SEQUENCE</scope>
    <source>
        <strain evidence="3">CHK124-7917</strain>
    </source>
</reference>
<proteinExistence type="inferred from homology"/>
<evidence type="ECO:0000256" key="1">
    <source>
        <dbReference type="ARBA" id="ARBA00006539"/>
    </source>
</evidence>
<evidence type="ECO:0000313" key="3">
    <source>
        <dbReference type="EMBL" id="HJF44850.1"/>
    </source>
</evidence>
<organism evidence="3 4">
    <name type="scientific">Thermophilibacter provencensis</name>
    <dbReference type="NCBI Taxonomy" id="1852386"/>
    <lineage>
        <taxon>Bacteria</taxon>
        <taxon>Bacillati</taxon>
        <taxon>Actinomycetota</taxon>
        <taxon>Coriobacteriia</taxon>
        <taxon>Coriobacteriales</taxon>
        <taxon>Atopobiaceae</taxon>
        <taxon>Thermophilibacter</taxon>
    </lineage>
</organism>
<evidence type="ECO:0000313" key="4">
    <source>
        <dbReference type="Proteomes" id="UP000697330"/>
    </source>
</evidence>
<dbReference type="EMBL" id="DYWQ01000054">
    <property type="protein sequence ID" value="HJF44850.1"/>
    <property type="molecule type" value="Genomic_DNA"/>
</dbReference>
<comment type="similarity">
    <text evidence="1">Belongs to the UPF0236 family.</text>
</comment>
<protein>
    <submittedName>
        <fullName evidence="3">UPF0236 family protein</fullName>
    </submittedName>
</protein>
<dbReference type="Pfam" id="PF06782">
    <property type="entry name" value="UPF0236"/>
    <property type="match status" value="1"/>
</dbReference>
<name>A0A921GDN4_9ACTN</name>
<evidence type="ECO:0000256" key="2">
    <source>
        <dbReference type="SAM" id="MobiDB-lite"/>
    </source>
</evidence>
<dbReference type="InterPro" id="IPR009620">
    <property type="entry name" value="UPF0236"/>
</dbReference>
<dbReference type="Proteomes" id="UP000697330">
    <property type="component" value="Unassembled WGS sequence"/>
</dbReference>
<feature type="region of interest" description="Disordered" evidence="2">
    <location>
        <begin position="302"/>
        <end position="334"/>
    </location>
</feature>